<keyword evidence="6" id="KW-0333">Golgi apparatus</keyword>
<dbReference type="GO" id="GO:0006891">
    <property type="term" value="P:intra-Golgi vesicle-mediated transport"/>
    <property type="evidence" value="ECO:0007669"/>
    <property type="project" value="InterPro"/>
</dbReference>
<evidence type="ECO:0000256" key="2">
    <source>
        <dbReference type="ARBA" id="ARBA00006653"/>
    </source>
</evidence>
<evidence type="ECO:0000256" key="6">
    <source>
        <dbReference type="ARBA" id="ARBA00023034"/>
    </source>
</evidence>
<dbReference type="GO" id="GO:0015031">
    <property type="term" value="P:protein transport"/>
    <property type="evidence" value="ECO:0007669"/>
    <property type="project" value="UniProtKB-KW"/>
</dbReference>
<dbReference type="Pfam" id="PF08700">
    <property type="entry name" value="VPS51_Exo84_N"/>
    <property type="match status" value="1"/>
</dbReference>
<dbReference type="AlphaFoldDB" id="A0A224Z146"/>
<evidence type="ECO:0000256" key="3">
    <source>
        <dbReference type="ARBA" id="ARBA00020978"/>
    </source>
</evidence>
<dbReference type="EMBL" id="GFPF01009475">
    <property type="protein sequence ID" value="MAA20621.1"/>
    <property type="molecule type" value="Transcribed_RNA"/>
</dbReference>
<dbReference type="GO" id="GO:0017119">
    <property type="term" value="C:Golgi transport complex"/>
    <property type="evidence" value="ECO:0007669"/>
    <property type="project" value="InterPro"/>
</dbReference>
<name>A0A224Z146_9ACAR</name>
<proteinExistence type="inferred from homology"/>
<evidence type="ECO:0000256" key="1">
    <source>
        <dbReference type="ARBA" id="ARBA00004395"/>
    </source>
</evidence>
<reference evidence="9" key="1">
    <citation type="journal article" date="2017" name="Parasit. Vectors">
        <title>Sialotranscriptomics of Rhipicephalus zambeziensis reveals intricate expression profiles of secretory proteins and suggests tight temporal transcriptional regulation during blood-feeding.</title>
        <authorList>
            <person name="de Castro M.H."/>
            <person name="de Klerk D."/>
            <person name="Pienaar R."/>
            <person name="Rees D.J.G."/>
            <person name="Mans B.J."/>
        </authorList>
    </citation>
    <scope>NUCLEOTIDE SEQUENCE</scope>
    <source>
        <tissue evidence="9">Salivary glands</tissue>
    </source>
</reference>
<keyword evidence="4" id="KW-0813">Transport</keyword>
<dbReference type="GO" id="GO:0000139">
    <property type="term" value="C:Golgi membrane"/>
    <property type="evidence" value="ECO:0007669"/>
    <property type="project" value="UniProtKB-SubCell"/>
</dbReference>
<feature type="region of interest" description="Disordered" evidence="8">
    <location>
        <begin position="790"/>
        <end position="831"/>
    </location>
</feature>
<comment type="subcellular location">
    <subcellularLocation>
        <location evidence="1">Golgi apparatus membrane</location>
        <topology evidence="1">Peripheral membrane protein</topology>
    </subcellularLocation>
</comment>
<dbReference type="PANTHER" id="PTHR31658">
    <property type="entry name" value="CONSERVED OLIGOMERIC GOLGI COMPLEX SUBUNIT 1"/>
    <property type="match status" value="1"/>
</dbReference>
<evidence type="ECO:0000256" key="8">
    <source>
        <dbReference type="SAM" id="MobiDB-lite"/>
    </source>
</evidence>
<comment type="similarity">
    <text evidence="2">Belongs to the COG1 family.</text>
</comment>
<sequence length="857" mass="94141">MKLVSGGTDLLFEQYTIKQIHEIEQTIRADIEKKKEDLRQMVGERYRDLIEAADTIGVMQRTSANVKRYVAQLTEHCQSLQGKPSTPVAAQPEHWALSHHYTVLAQVKLLVDLPSKLWGEAERECWGRAACLQRLGQHVLWHLQLATGLEPWKALVSRQGTSLASLGHCLLQGCWRSLLSLEPPVSWEAQLESLMGLALLQGSSLTELLTQLLERRLGLVDQLVGSDSVSMREQLCGLATLLVSTLQLVQAAFLTSQPSALELRISEVTKSNACADLVNFSESPSFRYAPAPIREFHVQVNLDPPILEVLQKECGHFLKNVEEKSVERIVSHLSQLHSLQSLARLGADLRERLPKEEAELGTLVLGEQLSLWNQFFRVHVGNRITELISLQLNAAMDSCLQALEAVKAAARGSVLEQPSEDFTWKTVSQEHLNTHRSFQEVLVLQTRGLTPQVQALCKCLCQHLERLLEELRPWGSVEEDLEQAIVAMLDRWHSFVASEVAHSSDADWLALLGQVCQGLAELCPEFRLCFPAKKGAQDPWQKEQLSLRTLRDSAYKSCFTLVVQQQASSLSEQLNTLDHFLSAMLCWGEVQVQEESEGGHQVQSTLRVPLQVTVPLQELLFALCQQVNRLFGHCMPKGIQSEVGQLLTSCLEPAYIHSCQALVTQQLPPALCQTWALQLLMDLHVLNLLFQGGTLSTARAAVEAQVDPFDLDVLMPHLGHQASLAAQQTSLLLGLCLGDVGAGRCLVSGPTGTRAPPSSPLVLPVLAVGSPRFPLLPTLSRFLDESPLASQGTVASGPDGNSSLATPSPPPKSSSGPDLAVAAASLTASQSTPTFSALPSFYEKMATSMRSSWFGPM</sequence>
<evidence type="ECO:0000256" key="7">
    <source>
        <dbReference type="ARBA" id="ARBA00023136"/>
    </source>
</evidence>
<keyword evidence="5" id="KW-0653">Protein transport</keyword>
<dbReference type="InterPro" id="IPR033370">
    <property type="entry name" value="COG1"/>
</dbReference>
<evidence type="ECO:0000313" key="9">
    <source>
        <dbReference type="EMBL" id="MAA20621.1"/>
    </source>
</evidence>
<evidence type="ECO:0000256" key="5">
    <source>
        <dbReference type="ARBA" id="ARBA00022927"/>
    </source>
</evidence>
<keyword evidence="7" id="KW-0472">Membrane</keyword>
<accession>A0A224Z146</accession>
<dbReference type="PANTHER" id="PTHR31658:SF0">
    <property type="entry name" value="CONSERVED OLIGOMERIC GOLGI COMPLEX SUBUNIT 1"/>
    <property type="match status" value="1"/>
</dbReference>
<protein>
    <recommendedName>
        <fullName evidence="3">Conserved oligomeric Golgi complex subunit 1</fullName>
    </recommendedName>
</protein>
<organism evidence="9">
    <name type="scientific">Rhipicephalus zambeziensis</name>
    <dbReference type="NCBI Taxonomy" id="60191"/>
    <lineage>
        <taxon>Eukaryota</taxon>
        <taxon>Metazoa</taxon>
        <taxon>Ecdysozoa</taxon>
        <taxon>Arthropoda</taxon>
        <taxon>Chelicerata</taxon>
        <taxon>Arachnida</taxon>
        <taxon>Acari</taxon>
        <taxon>Parasitiformes</taxon>
        <taxon>Ixodida</taxon>
        <taxon>Ixodoidea</taxon>
        <taxon>Ixodidae</taxon>
        <taxon>Rhipicephalinae</taxon>
        <taxon>Rhipicephalus</taxon>
        <taxon>Rhipicephalus</taxon>
    </lineage>
</organism>
<keyword evidence="9" id="KW-0449">Lipoprotein</keyword>
<evidence type="ECO:0000256" key="4">
    <source>
        <dbReference type="ARBA" id="ARBA00022448"/>
    </source>
</evidence>